<evidence type="ECO:0008006" key="5">
    <source>
        <dbReference type="Google" id="ProtNLM"/>
    </source>
</evidence>
<feature type="compositionally biased region" description="Polar residues" evidence="2">
    <location>
        <begin position="237"/>
        <end position="254"/>
    </location>
</feature>
<sequence length="858" mass="93488">MLNHHPCPRRDAAVARLAEDGGMITAATADAAPAVESCAPPSQALQAQSQKEENSTIVLELLADAQSSSAQQTKERPPRKPSLSLSEYASNRGYLSVTDLVSLAWCEFQSLYGVLGGRSLPLDQRPTSFTTKSGAVIVPDRAIAVEREKTLEKGRAIHAELERELYAEQIIIPTETTADKWALRILEVCCGLKNLLNDGICREVRVFGIVEGFLVFGQIDEIEVKRPHSSTVRHRNANNISGSPETPSKPNWASQDEWRREQARRTSSKRQVTLSPSEAKRSQKLDAFFSQPTSKKGPFTTAHRGGRGPNSVDASSTAPATRPSKPTTYLVVSDSKTRFSATIPRPESQTSAKLQCMLYRRMLEELCAGAEQYAAFEKAAAATSQRLSSTMASEKSSDGPPRFAPCDLKPFLISKKLDLHAPLSDAFIAASVEWCTNIGLFTTSEASDGIIPRINTIDALICSLADVVAEVRSIVTTTTLLSEELGLTYRHRASYKRKKTAPGDTTAHAQESTKKTSPPERNDSQSASAKKAATKAPTTPRGSKSRSRRDSAPRGSSKQLDAVLQQELEEGLDERAALDLRNEVEGDIAADAVVLSSPVKPSQQSQNTPVTPTRKTRQATQTPQSSGRRRSGSTSPSKARPSIQSTPEPSTPYVLEQQIIAKVAFTYSADQLEEHLAKVMPVWLGTREPVGVKELETYKCNSCEYRADCEWRAEKAQEVWAKVKARKAAEEEERLWGSADSALFDELDIAEEVAKVGRQQAKVPSEEASSKDIPRTGRANAASESAADSDDSEADYWRESVIPDAETLDALESQFAQRSAPTRATNPPPGEGKDMDSSEADLWKGMLDDDALAGITMQ</sequence>
<dbReference type="GO" id="GO:0036297">
    <property type="term" value="P:interstrand cross-link repair"/>
    <property type="evidence" value="ECO:0007669"/>
    <property type="project" value="TreeGrafter"/>
</dbReference>
<comment type="caution">
    <text evidence="3">The sequence shown here is derived from an EMBL/GenBank/DDBJ whole genome shotgun (WGS) entry which is preliminary data.</text>
</comment>
<dbReference type="AlphaFoldDB" id="A0AAN6JNN8"/>
<feature type="region of interest" description="Disordered" evidence="2">
    <location>
        <begin position="66"/>
        <end position="85"/>
    </location>
</feature>
<feature type="compositionally biased region" description="Polar residues" evidence="2">
    <location>
        <begin position="599"/>
        <end position="613"/>
    </location>
</feature>
<feature type="compositionally biased region" description="Polar residues" evidence="2">
    <location>
        <begin position="312"/>
        <end position="327"/>
    </location>
</feature>
<feature type="compositionally biased region" description="Polar residues" evidence="2">
    <location>
        <begin position="814"/>
        <end position="825"/>
    </location>
</feature>
<dbReference type="Proteomes" id="UP001176521">
    <property type="component" value="Unassembled WGS sequence"/>
</dbReference>
<protein>
    <recommendedName>
        <fullName evidence="5">Exonuclease V</fullName>
    </recommendedName>
</protein>
<keyword evidence="4" id="KW-1185">Reference proteome</keyword>
<reference evidence="3" key="1">
    <citation type="journal article" date="2023" name="PhytoFront">
        <title>Draft Genome Resources of Seven Strains of Tilletia horrida, Causal Agent of Kernel Smut of Rice.</title>
        <authorList>
            <person name="Khanal S."/>
            <person name="Antony Babu S."/>
            <person name="Zhou X.G."/>
        </authorList>
    </citation>
    <scope>NUCLEOTIDE SEQUENCE</scope>
    <source>
        <strain evidence="3">TX3</strain>
    </source>
</reference>
<feature type="compositionally biased region" description="Basic and acidic residues" evidence="2">
    <location>
        <begin position="764"/>
        <end position="775"/>
    </location>
</feature>
<evidence type="ECO:0000313" key="3">
    <source>
        <dbReference type="EMBL" id="KAK0523557.1"/>
    </source>
</evidence>
<comment type="similarity">
    <text evidence="1">Belongs to the EXO5 family.</text>
</comment>
<feature type="region of interest" description="Disordered" evidence="2">
    <location>
        <begin position="495"/>
        <end position="561"/>
    </location>
</feature>
<dbReference type="EMBL" id="JAPDMQ010000504">
    <property type="protein sequence ID" value="KAK0523557.1"/>
    <property type="molecule type" value="Genomic_DNA"/>
</dbReference>
<feature type="region of interest" description="Disordered" evidence="2">
    <location>
        <begin position="756"/>
        <end position="858"/>
    </location>
</feature>
<gene>
    <name evidence="3" type="ORF">OC842_006105</name>
</gene>
<dbReference type="PANTHER" id="PTHR14464">
    <property type="entry name" value="EXONUCLEASE V"/>
    <property type="match status" value="1"/>
</dbReference>
<dbReference type="GO" id="GO:0005634">
    <property type="term" value="C:nucleus"/>
    <property type="evidence" value="ECO:0007669"/>
    <property type="project" value="TreeGrafter"/>
</dbReference>
<organism evidence="3 4">
    <name type="scientific">Tilletia horrida</name>
    <dbReference type="NCBI Taxonomy" id="155126"/>
    <lineage>
        <taxon>Eukaryota</taxon>
        <taxon>Fungi</taxon>
        <taxon>Dikarya</taxon>
        <taxon>Basidiomycota</taxon>
        <taxon>Ustilaginomycotina</taxon>
        <taxon>Exobasidiomycetes</taxon>
        <taxon>Tilletiales</taxon>
        <taxon>Tilletiaceae</taxon>
        <taxon>Tilletia</taxon>
    </lineage>
</organism>
<feature type="region of interest" description="Disordered" evidence="2">
    <location>
        <begin position="594"/>
        <end position="651"/>
    </location>
</feature>
<feature type="compositionally biased region" description="Low complexity" evidence="2">
    <location>
        <begin position="526"/>
        <end position="540"/>
    </location>
</feature>
<name>A0AAN6JNN8_9BASI</name>
<dbReference type="InterPro" id="IPR019190">
    <property type="entry name" value="EXOV"/>
</dbReference>
<feature type="compositionally biased region" description="Basic residues" evidence="2">
    <location>
        <begin position="227"/>
        <end position="236"/>
    </location>
</feature>
<dbReference type="GO" id="GO:0045145">
    <property type="term" value="F:single-stranded DNA 5'-3' DNA exonuclease activity"/>
    <property type="evidence" value="ECO:0007669"/>
    <property type="project" value="InterPro"/>
</dbReference>
<feature type="region of interest" description="Disordered" evidence="2">
    <location>
        <begin position="226"/>
        <end position="327"/>
    </location>
</feature>
<evidence type="ECO:0000256" key="2">
    <source>
        <dbReference type="SAM" id="MobiDB-lite"/>
    </source>
</evidence>
<evidence type="ECO:0000313" key="4">
    <source>
        <dbReference type="Proteomes" id="UP001176521"/>
    </source>
</evidence>
<dbReference type="Pfam" id="PF09810">
    <property type="entry name" value="Exo5"/>
    <property type="match status" value="1"/>
</dbReference>
<dbReference type="PANTHER" id="PTHR14464:SF4">
    <property type="entry name" value="EXONUCLEASE V"/>
    <property type="match status" value="1"/>
</dbReference>
<accession>A0AAN6JNN8</accession>
<evidence type="ECO:0000256" key="1">
    <source>
        <dbReference type="ARBA" id="ARBA00009797"/>
    </source>
</evidence>
<dbReference type="GO" id="GO:0005739">
    <property type="term" value="C:mitochondrion"/>
    <property type="evidence" value="ECO:0007669"/>
    <property type="project" value="TreeGrafter"/>
</dbReference>
<feature type="compositionally biased region" description="Low complexity" evidence="2">
    <location>
        <begin position="620"/>
        <end position="637"/>
    </location>
</feature>
<feature type="compositionally biased region" description="Basic and acidic residues" evidence="2">
    <location>
        <begin position="511"/>
        <end position="523"/>
    </location>
</feature>
<proteinExistence type="inferred from homology"/>